<evidence type="ECO:0008006" key="4">
    <source>
        <dbReference type="Google" id="ProtNLM"/>
    </source>
</evidence>
<gene>
    <name evidence="2" type="ORF">O1R50_18630</name>
</gene>
<dbReference type="RefSeq" id="WP_270111672.1">
    <property type="nucleotide sequence ID" value="NZ_JAPZVP010000015.1"/>
</dbReference>
<accession>A0A9X3PDT1</accession>
<protein>
    <recommendedName>
        <fullName evidence="4">Class 3 adenylate cyclase</fullName>
    </recommendedName>
</protein>
<sequence length="340" mass="37124">MPASTRREAEDRYLTVLCLDIEQFGRYTDAQSTKIASTFRDVVEQAFERAGLADAYAAHVFMQNAGDGIVAGFDERRLPHIVDRIPAALQFALRELHQQDGLGVRMRMGVSYGPVHGIADRRVDVAPNRTVVDACRVADADPTRLLLQRSDPEATFLAVAVTAPVMDFTVSRNPLWLRKSEFVESDIAIESKHYRTTAFLHVPSPSGALLRSGLVDLGTRRTDKGGQRRPLEERVDREACAAYTLNGENHVADGQANQVGTVGRGARIEQTSTGDVSGDGAIGVVSGTVNYSRDQSTHNTYIAGDQISAGRDATVNNLGLDQFPFGDGKHRRTGKEPRHP</sequence>
<dbReference type="EMBL" id="JAPZVP010000015">
    <property type="protein sequence ID" value="MDA1361650.1"/>
    <property type="molecule type" value="Genomic_DNA"/>
</dbReference>
<dbReference type="Proteomes" id="UP001146067">
    <property type="component" value="Unassembled WGS sequence"/>
</dbReference>
<evidence type="ECO:0000256" key="1">
    <source>
        <dbReference type="SAM" id="MobiDB-lite"/>
    </source>
</evidence>
<dbReference type="AlphaFoldDB" id="A0A9X3PDT1"/>
<comment type="caution">
    <text evidence="2">The sequence shown here is derived from an EMBL/GenBank/DDBJ whole genome shotgun (WGS) entry which is preliminary data.</text>
</comment>
<dbReference type="InterPro" id="IPR029787">
    <property type="entry name" value="Nucleotide_cyclase"/>
</dbReference>
<evidence type="ECO:0000313" key="3">
    <source>
        <dbReference type="Proteomes" id="UP001146067"/>
    </source>
</evidence>
<dbReference type="Gene3D" id="3.30.70.1230">
    <property type="entry name" value="Nucleotide cyclase"/>
    <property type="match status" value="1"/>
</dbReference>
<keyword evidence="3" id="KW-1185">Reference proteome</keyword>
<dbReference type="SUPFAM" id="SSF55073">
    <property type="entry name" value="Nucleotide cyclase"/>
    <property type="match status" value="1"/>
</dbReference>
<name>A0A9X3PDT1_9ACTN</name>
<organism evidence="2 3">
    <name type="scientific">Glycomyces luteolus</name>
    <dbReference type="NCBI Taxonomy" id="2670330"/>
    <lineage>
        <taxon>Bacteria</taxon>
        <taxon>Bacillati</taxon>
        <taxon>Actinomycetota</taxon>
        <taxon>Actinomycetes</taxon>
        <taxon>Glycomycetales</taxon>
        <taxon>Glycomycetaceae</taxon>
        <taxon>Glycomyces</taxon>
    </lineage>
</organism>
<feature type="region of interest" description="Disordered" evidence="1">
    <location>
        <begin position="319"/>
        <end position="340"/>
    </location>
</feature>
<reference evidence="2" key="1">
    <citation type="submission" date="2022-12" db="EMBL/GenBank/DDBJ databases">
        <title>Gycomyces niveus sp.nov.,a novel actinomycete isolated from soil in Shouguan.</title>
        <authorList>
            <person name="Yang X."/>
        </authorList>
    </citation>
    <scope>NUCLEOTIDE SEQUENCE</scope>
    <source>
        <strain evidence="2">NEAU-A15</strain>
    </source>
</reference>
<evidence type="ECO:0000313" key="2">
    <source>
        <dbReference type="EMBL" id="MDA1361650.1"/>
    </source>
</evidence>
<proteinExistence type="predicted"/>